<evidence type="ECO:0000313" key="1">
    <source>
        <dbReference type="EMBL" id="KAJ9120420.1"/>
    </source>
</evidence>
<dbReference type="Proteomes" id="UP001234202">
    <property type="component" value="Unassembled WGS sequence"/>
</dbReference>
<proteinExistence type="predicted"/>
<name>A0ACC2XAJ2_9TREE</name>
<sequence>MAESLRTSSRRSQNASSVAPAPWSATKTGKRGTKRGADGAPLAPAATVDEDGIKQSLGFVWKDAGSVKEEQKDVDVSDGAPARLGVLGKKDKQRLLAVLTALSLPPNESNIQDDASAAAFANAKKRARFMQLILDQAFLAPTEDGQMDSKMSTETTQVVPGVVTLRSMLTRDDTWKTDDVLSHINALSIALVPDVPEPFPSASMTGKQNAATAAAAPTPNTRIPGSRAKPIKDAVLIDTLSTVRDVIDTVLSPHQDGTIAHGRTDEEEEGQHDAPKHEILQWALHQRLVPPQTPGGAVKGKTAIQALAGDWFSGIAEVRDVVPASTDVDDESKIKEDGKEEEDESVMIRMERAGAFGNADVVILPRSNDVRPTSTASAVKSEPAPPKLKDILFVHPSRAKAAHQWEDRRRPKPAQKRLVQYPRYATSFTPSFAPTHDSSAVANEWGYFSTWDAACMRAGLGRWRGARWGKKFQAAWEEAEKTLEQDNGYDQEVEQVQLLDRPRATKRDIAELLGSLLPSSSSEEDHTTQGEDSDDLVMEIDPALVDAVDEVQEDMRTVQAKLDQNAAWVRQLQAFQEVRVRTGQRMPLEEEECVAQKLQQSLVELASATTPSALLPRAVITESEVTSVPLAITLARKAIHISAPNVRGTLDPARPKAMVDNTTAVAKPPGQIAPAPTPIPTNARASPGPAMSARTPAPRGGWAGPAPVPQRVPSGNGPIPQSPAGMYSAPPQAARQTSRYTFPPQSNPAAMHSPYPTNPAAIGGRSSPIAPMNSVPSVLRNALPQPVGVGSFSPMGRSTLAPTSANPPTMPAMSPAGAGMMAGNSVNAMYAGGGQQGRGIGSSMGISMNSPGTVGGVVGPAPAFRPSNSMRGSG</sequence>
<reference evidence="1" key="1">
    <citation type="submission" date="2023-04" db="EMBL/GenBank/DDBJ databases">
        <title>Draft Genome sequencing of Naganishia species isolated from polar environments using Oxford Nanopore Technology.</title>
        <authorList>
            <person name="Leo P."/>
            <person name="Venkateswaran K."/>
        </authorList>
    </citation>
    <scope>NUCLEOTIDE SEQUENCE</scope>
    <source>
        <strain evidence="1">DBVPG 5303</strain>
    </source>
</reference>
<comment type="caution">
    <text evidence="1">The sequence shown here is derived from an EMBL/GenBank/DDBJ whole genome shotgun (WGS) entry which is preliminary data.</text>
</comment>
<accession>A0ACC2XAJ2</accession>
<dbReference type="EMBL" id="JASBWV010000021">
    <property type="protein sequence ID" value="KAJ9120420.1"/>
    <property type="molecule type" value="Genomic_DNA"/>
</dbReference>
<organism evidence="1 2">
    <name type="scientific">Naganishia onofrii</name>
    <dbReference type="NCBI Taxonomy" id="1851511"/>
    <lineage>
        <taxon>Eukaryota</taxon>
        <taxon>Fungi</taxon>
        <taxon>Dikarya</taxon>
        <taxon>Basidiomycota</taxon>
        <taxon>Agaricomycotina</taxon>
        <taxon>Tremellomycetes</taxon>
        <taxon>Filobasidiales</taxon>
        <taxon>Filobasidiaceae</taxon>
        <taxon>Naganishia</taxon>
    </lineage>
</organism>
<keyword evidence="2" id="KW-1185">Reference proteome</keyword>
<evidence type="ECO:0000313" key="2">
    <source>
        <dbReference type="Proteomes" id="UP001234202"/>
    </source>
</evidence>
<gene>
    <name evidence="1" type="ORF">QFC24_005377</name>
</gene>
<protein>
    <submittedName>
        <fullName evidence="1">Uncharacterized protein</fullName>
    </submittedName>
</protein>